<feature type="compositionally biased region" description="Basic residues" evidence="1">
    <location>
        <begin position="9"/>
        <end position="22"/>
    </location>
</feature>
<sequence>MDAAVQPGLHRRRAHRRARGGRLRGVGAAGRAGRGAGDPRRLPRPGRRRAGAVPHLPAGAEVRRFRRGVGDAIAAGVALRDRRHRTVVGRSGARPCSPGAVRGGEKGR</sequence>
<evidence type="ECO:0000313" key="3">
    <source>
        <dbReference type="Proteomes" id="UP001153328"/>
    </source>
</evidence>
<dbReference type="Proteomes" id="UP001153328">
    <property type="component" value="Unassembled WGS sequence"/>
</dbReference>
<evidence type="ECO:0000256" key="1">
    <source>
        <dbReference type="SAM" id="MobiDB-lite"/>
    </source>
</evidence>
<protein>
    <submittedName>
        <fullName evidence="2">Uncharacterized protein</fullName>
    </submittedName>
</protein>
<gene>
    <name evidence="2" type="ORF">SBRY_20597</name>
</gene>
<keyword evidence="3" id="KW-1185">Reference proteome</keyword>
<reference evidence="2" key="1">
    <citation type="submission" date="2021-06" db="EMBL/GenBank/DDBJ databases">
        <authorList>
            <person name="Arsene-Ploetze F."/>
        </authorList>
    </citation>
    <scope>NUCLEOTIDE SEQUENCE</scope>
    <source>
        <strain evidence="2">SBRY1</strain>
    </source>
</reference>
<organism evidence="2 3">
    <name type="scientific">Actinacidiphila bryophytorum</name>
    <dbReference type="NCBI Taxonomy" id="1436133"/>
    <lineage>
        <taxon>Bacteria</taxon>
        <taxon>Bacillati</taxon>
        <taxon>Actinomycetota</taxon>
        <taxon>Actinomycetes</taxon>
        <taxon>Kitasatosporales</taxon>
        <taxon>Streptomycetaceae</taxon>
        <taxon>Actinacidiphila</taxon>
    </lineage>
</organism>
<dbReference type="EMBL" id="CAJVAX010000012">
    <property type="protein sequence ID" value="CAG7629764.1"/>
    <property type="molecule type" value="Genomic_DNA"/>
</dbReference>
<feature type="region of interest" description="Disordered" evidence="1">
    <location>
        <begin position="1"/>
        <end position="55"/>
    </location>
</feature>
<proteinExistence type="predicted"/>
<feature type="compositionally biased region" description="Gly residues" evidence="1">
    <location>
        <begin position="23"/>
        <end position="36"/>
    </location>
</feature>
<comment type="caution">
    <text evidence="2">The sequence shown here is derived from an EMBL/GenBank/DDBJ whole genome shotgun (WGS) entry which is preliminary data.</text>
</comment>
<accession>A0A9W4GZP2</accession>
<feature type="region of interest" description="Disordered" evidence="1">
    <location>
        <begin position="86"/>
        <end position="108"/>
    </location>
</feature>
<dbReference type="AlphaFoldDB" id="A0A9W4GZP2"/>
<evidence type="ECO:0000313" key="2">
    <source>
        <dbReference type="EMBL" id="CAG7629764.1"/>
    </source>
</evidence>
<name>A0A9W4GZP2_9ACTN</name>